<evidence type="ECO:0000256" key="11">
    <source>
        <dbReference type="SAM" id="Phobius"/>
    </source>
</evidence>
<proteinExistence type="inferred from homology"/>
<protein>
    <submittedName>
        <fullName evidence="12">CDP-diacylglycerol--glycerol-3-phosphate 3-phosphatidyltransferase</fullName>
    </submittedName>
</protein>
<reference evidence="12" key="1">
    <citation type="submission" date="2019-10" db="EMBL/GenBank/DDBJ databases">
        <title>Metagenomic sequencing of thiosulfate-disproportionating enrichment culture.</title>
        <authorList>
            <person name="Umezawa K."/>
            <person name="Kojima H."/>
            <person name="Fukui M."/>
        </authorList>
    </citation>
    <scope>NUCLEOTIDE SEQUENCE</scope>
    <source>
        <strain evidence="12">45J</strain>
    </source>
</reference>
<accession>A0A5J4L6Y5</accession>
<dbReference type="Pfam" id="PF01066">
    <property type="entry name" value="CDP-OH_P_transf"/>
    <property type="match status" value="1"/>
</dbReference>
<evidence type="ECO:0000313" key="12">
    <source>
        <dbReference type="EMBL" id="GER93909.1"/>
    </source>
</evidence>
<keyword evidence="8 11" id="KW-0472">Membrane</keyword>
<keyword evidence="4 12" id="KW-0808">Transferase</keyword>
<dbReference type="PANTHER" id="PTHR14269:SF62">
    <property type="entry name" value="CDP-DIACYLGLYCEROL--GLYCEROL-3-PHOSPHATE 3-PHOSPHATIDYLTRANSFERASE 1, CHLOROPLASTIC"/>
    <property type="match status" value="1"/>
</dbReference>
<keyword evidence="7" id="KW-0443">Lipid metabolism</keyword>
<dbReference type="InterPro" id="IPR048254">
    <property type="entry name" value="CDP_ALCOHOL_P_TRANSF_CS"/>
</dbReference>
<evidence type="ECO:0000256" key="6">
    <source>
        <dbReference type="ARBA" id="ARBA00022989"/>
    </source>
</evidence>
<feature type="transmembrane region" description="Helical" evidence="11">
    <location>
        <begin position="7"/>
        <end position="26"/>
    </location>
</feature>
<comment type="subcellular location">
    <subcellularLocation>
        <location evidence="1">Membrane</location>
        <topology evidence="1">Multi-pass membrane protein</topology>
    </subcellularLocation>
</comment>
<name>A0A5J4L6Y5_9ZZZZ</name>
<keyword evidence="3" id="KW-0444">Lipid biosynthesis</keyword>
<sequence>MNIINIPNIITFIRIIIIPVFVSSLIYKRYDYALLLFIFAAISDTLDGLMARLTGQKTRLGAFLDPLADKSLLVTSFILFSVYDWVPLWLTITVISRDVIVVLGWILLYLSAHITKIEPSLIGKAAIASQLILIAYTLLFINMNNIPRPSDWMFVVVAVLTIVSGMQYIYRGLKQSAM</sequence>
<keyword evidence="10" id="KW-1208">Phospholipid metabolism</keyword>
<evidence type="ECO:0000256" key="9">
    <source>
        <dbReference type="ARBA" id="ARBA00023209"/>
    </source>
</evidence>
<evidence type="ECO:0000256" key="4">
    <source>
        <dbReference type="ARBA" id="ARBA00022679"/>
    </source>
</evidence>
<organism evidence="12">
    <name type="scientific">hot springs metagenome</name>
    <dbReference type="NCBI Taxonomy" id="433727"/>
    <lineage>
        <taxon>unclassified sequences</taxon>
        <taxon>metagenomes</taxon>
        <taxon>ecological metagenomes</taxon>
    </lineage>
</organism>
<feature type="transmembrane region" description="Helical" evidence="11">
    <location>
        <begin position="32"/>
        <end position="50"/>
    </location>
</feature>
<dbReference type="PROSITE" id="PS00379">
    <property type="entry name" value="CDP_ALCOHOL_P_TRANSF"/>
    <property type="match status" value="1"/>
</dbReference>
<comment type="similarity">
    <text evidence="2">Belongs to the CDP-alcohol phosphatidyltransferase class-I family.</text>
</comment>
<keyword evidence="5 11" id="KW-0812">Transmembrane</keyword>
<dbReference type="GO" id="GO:0046474">
    <property type="term" value="P:glycerophospholipid biosynthetic process"/>
    <property type="evidence" value="ECO:0007669"/>
    <property type="project" value="TreeGrafter"/>
</dbReference>
<evidence type="ECO:0000256" key="5">
    <source>
        <dbReference type="ARBA" id="ARBA00022692"/>
    </source>
</evidence>
<evidence type="ECO:0000256" key="3">
    <source>
        <dbReference type="ARBA" id="ARBA00022516"/>
    </source>
</evidence>
<evidence type="ECO:0000256" key="2">
    <source>
        <dbReference type="ARBA" id="ARBA00010441"/>
    </source>
</evidence>
<feature type="transmembrane region" description="Helical" evidence="11">
    <location>
        <begin position="152"/>
        <end position="170"/>
    </location>
</feature>
<dbReference type="PANTHER" id="PTHR14269">
    <property type="entry name" value="CDP-DIACYLGLYCEROL--GLYCEROL-3-PHOSPHATE 3-PHOSPHATIDYLTRANSFERASE-RELATED"/>
    <property type="match status" value="1"/>
</dbReference>
<evidence type="ECO:0000256" key="10">
    <source>
        <dbReference type="ARBA" id="ARBA00023264"/>
    </source>
</evidence>
<evidence type="ECO:0000256" key="8">
    <source>
        <dbReference type="ARBA" id="ARBA00023136"/>
    </source>
</evidence>
<evidence type="ECO:0000256" key="7">
    <source>
        <dbReference type="ARBA" id="ARBA00023098"/>
    </source>
</evidence>
<dbReference type="Gene3D" id="1.20.120.1760">
    <property type="match status" value="1"/>
</dbReference>
<feature type="transmembrane region" description="Helical" evidence="11">
    <location>
        <begin position="121"/>
        <end position="140"/>
    </location>
</feature>
<dbReference type="PIRSF" id="PIRSF000847">
    <property type="entry name" value="Phos_ph_gly_syn"/>
    <property type="match status" value="1"/>
</dbReference>
<dbReference type="EMBL" id="BLAB01000001">
    <property type="protein sequence ID" value="GER93909.1"/>
    <property type="molecule type" value="Genomic_DNA"/>
</dbReference>
<keyword evidence="9" id="KW-0594">Phospholipid biosynthesis</keyword>
<dbReference type="InterPro" id="IPR000462">
    <property type="entry name" value="CDP-OH_P_trans"/>
</dbReference>
<dbReference type="GO" id="GO:0008444">
    <property type="term" value="F:CDP-diacylglycerol-glycerol-3-phosphate 3-phosphatidyltransferase activity"/>
    <property type="evidence" value="ECO:0007669"/>
    <property type="project" value="InterPro"/>
</dbReference>
<evidence type="ECO:0000256" key="1">
    <source>
        <dbReference type="ARBA" id="ARBA00004141"/>
    </source>
</evidence>
<dbReference type="InterPro" id="IPR043130">
    <property type="entry name" value="CDP-OH_PTrfase_TM_dom"/>
</dbReference>
<feature type="transmembrane region" description="Helical" evidence="11">
    <location>
        <begin position="89"/>
        <end position="109"/>
    </location>
</feature>
<comment type="caution">
    <text evidence="12">The sequence shown here is derived from an EMBL/GenBank/DDBJ whole genome shotgun (WGS) entry which is preliminary data.</text>
</comment>
<dbReference type="GO" id="GO:0016020">
    <property type="term" value="C:membrane"/>
    <property type="evidence" value="ECO:0007669"/>
    <property type="project" value="UniProtKB-SubCell"/>
</dbReference>
<dbReference type="InterPro" id="IPR050324">
    <property type="entry name" value="CDP-alcohol_PTase-I"/>
</dbReference>
<gene>
    <name evidence="12" type="ORF">A45J_1667</name>
</gene>
<dbReference type="InterPro" id="IPR004570">
    <property type="entry name" value="Phosphatidylglycerol_P_synth"/>
</dbReference>
<dbReference type="AlphaFoldDB" id="A0A5J4L6Y5"/>
<keyword evidence="6 11" id="KW-1133">Transmembrane helix</keyword>